<dbReference type="GO" id="GO:0000976">
    <property type="term" value="F:transcription cis-regulatory region binding"/>
    <property type="evidence" value="ECO:0007669"/>
    <property type="project" value="InterPro"/>
</dbReference>
<protein>
    <recommendedName>
        <fullName evidence="4">BZIP domain-containing protein</fullName>
    </recommendedName>
</protein>
<feature type="compositionally biased region" description="Low complexity" evidence="3">
    <location>
        <begin position="147"/>
        <end position="200"/>
    </location>
</feature>
<proteinExistence type="predicted"/>
<dbReference type="PANTHER" id="PTHR40621">
    <property type="entry name" value="TRANSCRIPTION FACTOR KAPC-RELATED"/>
    <property type="match status" value="1"/>
</dbReference>
<feature type="region of interest" description="Disordered" evidence="3">
    <location>
        <begin position="60"/>
        <end position="203"/>
    </location>
</feature>
<keyword evidence="6" id="KW-1185">Reference proteome</keyword>
<dbReference type="InterPro" id="IPR046347">
    <property type="entry name" value="bZIP_sf"/>
</dbReference>
<gene>
    <name evidence="5" type="ORF">BC936DRAFT_149219</name>
</gene>
<evidence type="ECO:0000259" key="4">
    <source>
        <dbReference type="PROSITE" id="PS00036"/>
    </source>
</evidence>
<feature type="compositionally biased region" description="Polar residues" evidence="3">
    <location>
        <begin position="121"/>
        <end position="131"/>
    </location>
</feature>
<evidence type="ECO:0000313" key="6">
    <source>
        <dbReference type="Proteomes" id="UP000268093"/>
    </source>
</evidence>
<reference evidence="5 6" key="1">
    <citation type="journal article" date="2018" name="New Phytol.">
        <title>Phylogenomics of Endogonaceae and evolution of mycorrhizas within Mucoromycota.</title>
        <authorList>
            <person name="Chang Y."/>
            <person name="Desiro A."/>
            <person name="Na H."/>
            <person name="Sandor L."/>
            <person name="Lipzen A."/>
            <person name="Clum A."/>
            <person name="Barry K."/>
            <person name="Grigoriev I.V."/>
            <person name="Martin F.M."/>
            <person name="Stajich J.E."/>
            <person name="Smith M.E."/>
            <person name="Bonito G."/>
            <person name="Spatafora J.W."/>
        </authorList>
    </citation>
    <scope>NUCLEOTIDE SEQUENCE [LARGE SCALE GENOMIC DNA]</scope>
    <source>
        <strain evidence="5 6">GMNB39</strain>
    </source>
</reference>
<dbReference type="Gene3D" id="1.20.5.170">
    <property type="match status" value="1"/>
</dbReference>
<evidence type="ECO:0000256" key="2">
    <source>
        <dbReference type="ARBA" id="ARBA00023242"/>
    </source>
</evidence>
<dbReference type="GO" id="GO:0001228">
    <property type="term" value="F:DNA-binding transcription activator activity, RNA polymerase II-specific"/>
    <property type="evidence" value="ECO:0007669"/>
    <property type="project" value="TreeGrafter"/>
</dbReference>
<dbReference type="CDD" id="cd14688">
    <property type="entry name" value="bZIP_YAP"/>
    <property type="match status" value="1"/>
</dbReference>
<dbReference type="EMBL" id="RBNI01008620">
    <property type="protein sequence ID" value="RUP44616.1"/>
    <property type="molecule type" value="Genomic_DNA"/>
</dbReference>
<feature type="region of interest" description="Disordered" evidence="3">
    <location>
        <begin position="1"/>
        <end position="45"/>
    </location>
</feature>
<dbReference type="OrthoDB" id="2412592at2759"/>
<dbReference type="GO" id="GO:0090575">
    <property type="term" value="C:RNA polymerase II transcription regulator complex"/>
    <property type="evidence" value="ECO:0007669"/>
    <property type="project" value="TreeGrafter"/>
</dbReference>
<dbReference type="PROSITE" id="PS00036">
    <property type="entry name" value="BZIP_BASIC"/>
    <property type="match status" value="1"/>
</dbReference>
<dbReference type="Proteomes" id="UP000268093">
    <property type="component" value="Unassembled WGS sequence"/>
</dbReference>
<sequence>MAYHTHEQRGLSNTNGSYFIPSPPLTHPSVSAGSAPQDHQSLMQHSMAPSSWTLLTDVAQKQQHLTHQPPPPLTYSVSAPSSGMSLGQRSSAIYQQQANSMSPNGVYQPSIPSDYLPPVQRRNSSISSELDGSNMMGGMSPAGPSLSSFQLNAMQQQQQQAQQAPSPSKSTSSTSQANQAAARSVQSSKRAAQNRAAQRAFRQRKDKYIKDLESKAKELDEYKNLVESLKKDNKSLQDSLRTLRQELGKAKGMPVSTSEPTPTNHPLYHPHDTNLAPSLSTPPGIQSNTSESRNGGSPYNDITGHRKQSLDSLSSGSVSPPSIHNGLASPPHSTYRRYSNGVVPRHSVSTPSHYSNGNDDPTDLLDVKRASIGSYLPTAGLDRGMNSYYRTDARTNGANGYMNSGGGGGIHSPDANPRADANGNNAGNMGNMAANNAGRNELMMGSAVGFGEEDSDRIMDDLVLMLGSRNRPDIPHNLNENFWLPSQTQASS</sequence>
<comment type="subcellular location">
    <subcellularLocation>
        <location evidence="1">Nucleus</location>
    </subcellularLocation>
</comment>
<accession>A0A433D1B3</accession>
<keyword evidence="2" id="KW-0539">Nucleus</keyword>
<dbReference type="SMART" id="SM00338">
    <property type="entry name" value="BRLZ"/>
    <property type="match status" value="1"/>
</dbReference>
<feature type="compositionally biased region" description="Low complexity" evidence="3">
    <location>
        <begin position="310"/>
        <end position="322"/>
    </location>
</feature>
<feature type="compositionally biased region" description="Polar residues" evidence="3">
    <location>
        <begin position="28"/>
        <end position="45"/>
    </location>
</feature>
<evidence type="ECO:0000256" key="1">
    <source>
        <dbReference type="ARBA" id="ARBA00004123"/>
    </source>
</evidence>
<dbReference type="InterPro" id="IPR050936">
    <property type="entry name" value="AP-1-like"/>
</dbReference>
<dbReference type="PANTHER" id="PTHR40621:SF6">
    <property type="entry name" value="AP-1-LIKE TRANSCRIPTION FACTOR YAP1-RELATED"/>
    <property type="match status" value="1"/>
</dbReference>
<dbReference type="AlphaFoldDB" id="A0A433D1B3"/>
<feature type="region of interest" description="Disordered" evidence="3">
    <location>
        <begin position="247"/>
        <end position="362"/>
    </location>
</feature>
<dbReference type="Pfam" id="PF00170">
    <property type="entry name" value="bZIP_1"/>
    <property type="match status" value="1"/>
</dbReference>
<name>A0A433D1B3_9FUNG</name>
<feature type="domain" description="BZIP" evidence="4">
    <location>
        <begin position="189"/>
        <end position="204"/>
    </location>
</feature>
<feature type="compositionally biased region" description="Polar residues" evidence="3">
    <location>
        <begin position="347"/>
        <end position="359"/>
    </location>
</feature>
<dbReference type="InterPro" id="IPR004827">
    <property type="entry name" value="bZIP"/>
</dbReference>
<evidence type="ECO:0000313" key="5">
    <source>
        <dbReference type="EMBL" id="RUP44616.1"/>
    </source>
</evidence>
<comment type="caution">
    <text evidence="5">The sequence shown here is derived from an EMBL/GenBank/DDBJ whole genome shotgun (WGS) entry which is preliminary data.</text>
</comment>
<dbReference type="SUPFAM" id="SSF57959">
    <property type="entry name" value="Leucine zipper domain"/>
    <property type="match status" value="1"/>
</dbReference>
<evidence type="ECO:0000256" key="3">
    <source>
        <dbReference type="SAM" id="MobiDB-lite"/>
    </source>
</evidence>
<feature type="compositionally biased region" description="Polar residues" evidence="3">
    <location>
        <begin position="75"/>
        <end position="111"/>
    </location>
</feature>
<organism evidence="5 6">
    <name type="scientific">Jimgerdemannia flammicorona</name>
    <dbReference type="NCBI Taxonomy" id="994334"/>
    <lineage>
        <taxon>Eukaryota</taxon>
        <taxon>Fungi</taxon>
        <taxon>Fungi incertae sedis</taxon>
        <taxon>Mucoromycota</taxon>
        <taxon>Mucoromycotina</taxon>
        <taxon>Endogonomycetes</taxon>
        <taxon>Endogonales</taxon>
        <taxon>Endogonaceae</taxon>
        <taxon>Jimgerdemannia</taxon>
    </lineage>
</organism>
<feature type="compositionally biased region" description="Polar residues" evidence="3">
    <location>
        <begin position="255"/>
        <end position="264"/>
    </location>
</feature>
<feature type="compositionally biased region" description="Polar residues" evidence="3">
    <location>
        <begin position="275"/>
        <end position="297"/>
    </location>
</feature>